<dbReference type="RefSeq" id="WP_123122764.1">
    <property type="nucleotide sequence ID" value="NZ_RJJR01000040.1"/>
</dbReference>
<evidence type="ECO:0000259" key="3">
    <source>
        <dbReference type="Pfam" id="PF13817"/>
    </source>
</evidence>
<gene>
    <name evidence="4" type="ORF">EFY79_21185</name>
</gene>
<reference evidence="4 5" key="1">
    <citation type="submission" date="2018-11" db="EMBL/GenBank/DDBJ databases">
        <title>Draft genome sequence of Ferruginibacter sp. BO-59.</title>
        <authorList>
            <person name="Im W.T."/>
        </authorList>
    </citation>
    <scope>NUCLEOTIDE SEQUENCE [LARGE SCALE GENOMIC DNA]</scope>
    <source>
        <strain evidence="4 5">BO-59</strain>
    </source>
</reference>
<protein>
    <submittedName>
        <fullName evidence="4">IS66 family transposase</fullName>
    </submittedName>
</protein>
<dbReference type="InterPro" id="IPR052344">
    <property type="entry name" value="Transposase-related"/>
</dbReference>
<proteinExistence type="predicted"/>
<dbReference type="Proteomes" id="UP000267223">
    <property type="component" value="Unassembled WGS sequence"/>
</dbReference>
<feature type="domain" description="Transposase TnpC homeodomain" evidence="2">
    <location>
        <begin position="22"/>
        <end position="99"/>
    </location>
</feature>
<dbReference type="PANTHER" id="PTHR33678">
    <property type="entry name" value="BLL1576 PROTEIN"/>
    <property type="match status" value="1"/>
</dbReference>
<dbReference type="AlphaFoldDB" id="A0A3M9N186"/>
<dbReference type="Pfam" id="PF13817">
    <property type="entry name" value="DDE_Tnp_IS66_C"/>
    <property type="match status" value="1"/>
</dbReference>
<feature type="domain" description="Transposase IS66 C-terminal" evidence="3">
    <location>
        <begin position="446"/>
        <end position="482"/>
    </location>
</feature>
<dbReference type="OrthoDB" id="9760067at2"/>
<dbReference type="Pfam" id="PF13007">
    <property type="entry name" value="LZ_Tnp_IS66"/>
    <property type="match status" value="1"/>
</dbReference>
<evidence type="ECO:0000259" key="2">
    <source>
        <dbReference type="Pfam" id="PF13007"/>
    </source>
</evidence>
<feature type="domain" description="Transposase IS66 central" evidence="1">
    <location>
        <begin position="159"/>
        <end position="439"/>
    </location>
</feature>
<evidence type="ECO:0000313" key="5">
    <source>
        <dbReference type="Proteomes" id="UP000267223"/>
    </source>
</evidence>
<dbReference type="EMBL" id="RJJR01000040">
    <property type="protein sequence ID" value="RNI30913.1"/>
    <property type="molecule type" value="Genomic_DNA"/>
</dbReference>
<comment type="caution">
    <text evidence="4">The sequence shown here is derived from an EMBL/GenBank/DDBJ whole genome shotgun (WGS) entry which is preliminary data.</text>
</comment>
<accession>A0A3M9N186</accession>
<dbReference type="InterPro" id="IPR039552">
    <property type="entry name" value="IS66_C"/>
</dbReference>
<evidence type="ECO:0000313" key="4">
    <source>
        <dbReference type="EMBL" id="RNI30913.1"/>
    </source>
</evidence>
<keyword evidence="5" id="KW-1185">Reference proteome</keyword>
<dbReference type="PANTHER" id="PTHR33678:SF1">
    <property type="entry name" value="BLL1576 PROTEIN"/>
    <property type="match status" value="1"/>
</dbReference>
<organism evidence="4 5">
    <name type="scientific">Hanamia caeni</name>
    <dbReference type="NCBI Taxonomy" id="2294116"/>
    <lineage>
        <taxon>Bacteria</taxon>
        <taxon>Pseudomonadati</taxon>
        <taxon>Bacteroidota</taxon>
        <taxon>Chitinophagia</taxon>
        <taxon>Chitinophagales</taxon>
        <taxon>Chitinophagaceae</taxon>
        <taxon>Hanamia</taxon>
    </lineage>
</organism>
<evidence type="ECO:0000259" key="1">
    <source>
        <dbReference type="Pfam" id="PF03050"/>
    </source>
</evidence>
<dbReference type="Pfam" id="PF03050">
    <property type="entry name" value="DDE_Tnp_IS66"/>
    <property type="match status" value="1"/>
</dbReference>
<dbReference type="InterPro" id="IPR024463">
    <property type="entry name" value="Transposase_TnpC_homeodom"/>
</dbReference>
<sequence length="489" mass="56225">MIETALDYKTLYEESTLEIVSLRNEIANLKRMIFGSKSESFIPQNTPSTQLSLNIEAEAIATCSVTKAQKIEYTRQQLEIKKDHPGRTRLPEHLERREIIIEPLQKTEGCKKIGDEVTEELEYEPGKLFVNRYVRPKYVIADNSTIIIAPMIERPLPKAIAGAGLLAQIIIDKYVDHLPLYRQEQRFKREGVSIPYSTISDWIKNGCALLDPLGEALKKIVISNDYLHADETPLKVLDKNKKGTTHRGFYWVYHNSIDNVVWFDYRQGRGREGPNEILKDFKGYLQTDGYNVYDIFKENKDITLLHCMAHARRKFFEAKNNNPAVAQYALEQIGLLYAIERKAKEQQLTADEIFELRQAEAVPILESLGKWMKETYLISLPKSTIGKALGYNIKRWPELKIYASDGKLNIDNNPVENSIRPVAIGRKNYLFAGSHEAAERSAMLYSFLGTCKLNSINPFIWLQDVLRRISNHPINKIEELLPQNWKPLV</sequence>
<name>A0A3M9N186_9BACT</name>
<dbReference type="InterPro" id="IPR004291">
    <property type="entry name" value="Transposase_IS66_central"/>
</dbReference>
<dbReference type="NCBIfam" id="NF033517">
    <property type="entry name" value="transpos_IS66"/>
    <property type="match status" value="1"/>
</dbReference>